<feature type="transmembrane region" description="Helical" evidence="7">
    <location>
        <begin position="109"/>
        <end position="130"/>
    </location>
</feature>
<comment type="caution">
    <text evidence="8">The sequence shown here is derived from an EMBL/GenBank/DDBJ whole genome shotgun (WGS) entry which is preliminary data.</text>
</comment>
<dbReference type="PANTHER" id="PTHR31851">
    <property type="entry name" value="FE(2+)/MN(2+) TRANSPORTER PCL1"/>
    <property type="match status" value="1"/>
</dbReference>
<keyword evidence="3 7" id="KW-0812">Transmembrane</keyword>
<feature type="transmembrane region" description="Helical" evidence="7">
    <location>
        <begin position="212"/>
        <end position="230"/>
    </location>
</feature>
<evidence type="ECO:0000256" key="2">
    <source>
        <dbReference type="ARBA" id="ARBA00007049"/>
    </source>
</evidence>
<name>A0A8H5FQU3_9AGAR</name>
<evidence type="ECO:0000256" key="6">
    <source>
        <dbReference type="SAM" id="MobiDB-lite"/>
    </source>
</evidence>
<keyword evidence="9" id="KW-1185">Reference proteome</keyword>
<evidence type="ECO:0000256" key="7">
    <source>
        <dbReference type="SAM" id="Phobius"/>
    </source>
</evidence>
<dbReference type="GO" id="GO:0030026">
    <property type="term" value="P:intracellular manganese ion homeostasis"/>
    <property type="evidence" value="ECO:0007669"/>
    <property type="project" value="InterPro"/>
</dbReference>
<dbReference type="Proteomes" id="UP000559256">
    <property type="component" value="Unassembled WGS sequence"/>
</dbReference>
<dbReference type="InterPro" id="IPR008217">
    <property type="entry name" value="Ccc1_fam"/>
</dbReference>
<evidence type="ECO:0000313" key="9">
    <source>
        <dbReference type="Proteomes" id="UP000559256"/>
    </source>
</evidence>
<feature type="compositionally biased region" description="Polar residues" evidence="6">
    <location>
        <begin position="1"/>
        <end position="10"/>
    </location>
</feature>
<protein>
    <submittedName>
        <fullName evidence="8">Uncharacterized protein</fullName>
    </submittedName>
</protein>
<feature type="transmembrane region" description="Helical" evidence="7">
    <location>
        <begin position="268"/>
        <end position="290"/>
    </location>
</feature>
<gene>
    <name evidence="8" type="ORF">D9758_011915</name>
</gene>
<accession>A0A8H5FQU3</accession>
<comment type="similarity">
    <text evidence="2">Belongs to the CCC1 family.</text>
</comment>
<evidence type="ECO:0000256" key="5">
    <source>
        <dbReference type="ARBA" id="ARBA00023136"/>
    </source>
</evidence>
<dbReference type="EMBL" id="JAACJM010000108">
    <property type="protein sequence ID" value="KAF5345764.1"/>
    <property type="molecule type" value="Genomic_DNA"/>
</dbReference>
<dbReference type="GO" id="GO:0005384">
    <property type="term" value="F:manganese ion transmembrane transporter activity"/>
    <property type="evidence" value="ECO:0007669"/>
    <property type="project" value="InterPro"/>
</dbReference>
<feature type="transmembrane region" description="Helical" evidence="7">
    <location>
        <begin position="237"/>
        <end position="256"/>
    </location>
</feature>
<proteinExistence type="inferred from homology"/>
<evidence type="ECO:0000256" key="3">
    <source>
        <dbReference type="ARBA" id="ARBA00022692"/>
    </source>
</evidence>
<keyword evidence="5 7" id="KW-0472">Membrane</keyword>
<sequence length="298" mass="31351">MTPASLTSRTPCAALPPTSSTSTRADLTVNDITNTHAPSVPIRRPNKPNNPNVAPPLSKLYRGRLGNNTTHSEIRKKLESRWDLLDVIISLCDGLTVSFALIAGLSSRLVVLGGVAILITGAISMAAWVIRSCAGEMLGPVGVDEGTCRAVAKALRWSKDVGLTAFLLKFGQGLEVPTSRLYISAFTIGLGYLIGGLVPLFPYFFIPQASTVLIYSRVVMGVVLLVFGAIKAQVSDRYFYSTLLHLPVLVLVTGAYTSNSTLGVWKGIVWGAVSTLLVGGLAAGAALGIVKALEGGGE</sequence>
<feature type="region of interest" description="Disordered" evidence="6">
    <location>
        <begin position="1"/>
        <end position="64"/>
    </location>
</feature>
<dbReference type="OrthoDB" id="73465at2759"/>
<evidence type="ECO:0000256" key="1">
    <source>
        <dbReference type="ARBA" id="ARBA00004127"/>
    </source>
</evidence>
<evidence type="ECO:0000313" key="8">
    <source>
        <dbReference type="EMBL" id="KAF5345764.1"/>
    </source>
</evidence>
<dbReference type="AlphaFoldDB" id="A0A8H5FQU3"/>
<feature type="compositionally biased region" description="Low complexity" evidence="6">
    <location>
        <begin position="47"/>
        <end position="56"/>
    </location>
</feature>
<feature type="compositionally biased region" description="Polar residues" evidence="6">
    <location>
        <begin position="17"/>
        <end position="37"/>
    </location>
</feature>
<keyword evidence="4 7" id="KW-1133">Transmembrane helix</keyword>
<reference evidence="8 9" key="1">
    <citation type="journal article" date="2020" name="ISME J.">
        <title>Uncovering the hidden diversity of litter-decomposition mechanisms in mushroom-forming fungi.</title>
        <authorList>
            <person name="Floudas D."/>
            <person name="Bentzer J."/>
            <person name="Ahren D."/>
            <person name="Johansson T."/>
            <person name="Persson P."/>
            <person name="Tunlid A."/>
        </authorList>
    </citation>
    <scope>NUCLEOTIDE SEQUENCE [LARGE SCALE GENOMIC DNA]</scope>
    <source>
        <strain evidence="8 9">CBS 291.85</strain>
    </source>
</reference>
<dbReference type="Pfam" id="PF01988">
    <property type="entry name" value="VIT1"/>
    <property type="match status" value="1"/>
</dbReference>
<feature type="transmembrane region" description="Helical" evidence="7">
    <location>
        <begin position="181"/>
        <end position="206"/>
    </location>
</feature>
<dbReference type="GO" id="GO:0012505">
    <property type="term" value="C:endomembrane system"/>
    <property type="evidence" value="ECO:0007669"/>
    <property type="project" value="UniProtKB-SubCell"/>
</dbReference>
<organism evidence="8 9">
    <name type="scientific">Tetrapyrgos nigripes</name>
    <dbReference type="NCBI Taxonomy" id="182062"/>
    <lineage>
        <taxon>Eukaryota</taxon>
        <taxon>Fungi</taxon>
        <taxon>Dikarya</taxon>
        <taxon>Basidiomycota</taxon>
        <taxon>Agaricomycotina</taxon>
        <taxon>Agaricomycetes</taxon>
        <taxon>Agaricomycetidae</taxon>
        <taxon>Agaricales</taxon>
        <taxon>Marasmiineae</taxon>
        <taxon>Marasmiaceae</taxon>
        <taxon>Tetrapyrgos</taxon>
    </lineage>
</organism>
<evidence type="ECO:0000256" key="4">
    <source>
        <dbReference type="ARBA" id="ARBA00022989"/>
    </source>
</evidence>
<comment type="subcellular location">
    <subcellularLocation>
        <location evidence="1">Endomembrane system</location>
        <topology evidence="1">Multi-pass membrane protein</topology>
    </subcellularLocation>
</comment>